<dbReference type="STRING" id="280332.CQ12_24475"/>
<evidence type="ECO:0000256" key="1">
    <source>
        <dbReference type="ARBA" id="ARBA00022676"/>
    </source>
</evidence>
<reference evidence="3 4" key="1">
    <citation type="submission" date="2014-03" db="EMBL/GenBank/DDBJ databases">
        <title>Bradyrhizobium valentinum sp. nov., isolated from effective nodules of Lupinus mariae-josephae, a lupine endemic of basic-lime soils in Eastern Spain.</title>
        <authorList>
            <person name="Duran D."/>
            <person name="Rey L."/>
            <person name="Navarro A."/>
            <person name="Busquets A."/>
            <person name="Imperial J."/>
            <person name="Ruiz-Argueso T."/>
        </authorList>
    </citation>
    <scope>NUCLEOTIDE SEQUENCE [LARGE SCALE GENOMIC DNA]</scope>
    <source>
        <strain evidence="3 4">PAC68</strain>
    </source>
</reference>
<evidence type="ECO:0000256" key="2">
    <source>
        <dbReference type="ARBA" id="ARBA00022679"/>
    </source>
</evidence>
<dbReference type="GO" id="GO:0016758">
    <property type="term" value="F:hexosyltransferase activity"/>
    <property type="evidence" value="ECO:0007669"/>
    <property type="project" value="TreeGrafter"/>
</dbReference>
<name>A0A0R3L2S6_9BRAD</name>
<evidence type="ECO:0000313" key="3">
    <source>
        <dbReference type="EMBL" id="KRQ99924.1"/>
    </source>
</evidence>
<keyword evidence="2 3" id="KW-0808">Transferase</keyword>
<comment type="caution">
    <text evidence="3">The sequence shown here is derived from an EMBL/GenBank/DDBJ whole genome shotgun (WGS) entry which is preliminary data.</text>
</comment>
<protein>
    <submittedName>
        <fullName evidence="3">Glycosyl transferase</fullName>
    </submittedName>
</protein>
<dbReference type="AlphaFoldDB" id="A0A0R3L2S6"/>
<keyword evidence="1" id="KW-0328">Glycosyltransferase</keyword>
<gene>
    <name evidence="3" type="ORF">CQ12_24475</name>
</gene>
<proteinExistence type="predicted"/>
<sequence>MSEPPAQLQPRLTVDGITINVPSLPEAVSSIVSAAQHGDNFSVCTLNLDHVVQLQQHANFRAAYRRARFVTADGFPIVVLSRLLGTRIERTTGADLVEPVCAEARKKGLPVFLFGANELTLEVTARRLVERFQGLQIAGYFAPGSGFDPYSSEADAAIESIRASGAKLCFVALGAPRQELFAARCLDELNGTGVLCIGAALDFIAGTQDRAPSIARRTGLEWAWRMLREPRRLGPRYVKCMTVVPRLVARTIPQIVQARMRKAA</sequence>
<dbReference type="Proteomes" id="UP000050863">
    <property type="component" value="Unassembled WGS sequence"/>
</dbReference>
<dbReference type="NCBIfam" id="TIGR00696">
    <property type="entry name" value="wecG_tagA_cpsF"/>
    <property type="match status" value="1"/>
</dbReference>
<evidence type="ECO:0000313" key="4">
    <source>
        <dbReference type="Proteomes" id="UP000050863"/>
    </source>
</evidence>
<dbReference type="PANTHER" id="PTHR34136">
    <property type="match status" value="1"/>
</dbReference>
<dbReference type="OrthoDB" id="9771846at2"/>
<dbReference type="Pfam" id="PF03808">
    <property type="entry name" value="Glyco_tran_WecG"/>
    <property type="match status" value="1"/>
</dbReference>
<accession>A0A0R3L2S6</accession>
<organism evidence="3 4">
    <name type="scientific">Bradyrhizobium jicamae</name>
    <dbReference type="NCBI Taxonomy" id="280332"/>
    <lineage>
        <taxon>Bacteria</taxon>
        <taxon>Pseudomonadati</taxon>
        <taxon>Pseudomonadota</taxon>
        <taxon>Alphaproteobacteria</taxon>
        <taxon>Hyphomicrobiales</taxon>
        <taxon>Nitrobacteraceae</taxon>
        <taxon>Bradyrhizobium</taxon>
    </lineage>
</organism>
<dbReference type="PANTHER" id="PTHR34136:SF1">
    <property type="entry name" value="UDP-N-ACETYL-D-MANNOSAMINURONIC ACID TRANSFERASE"/>
    <property type="match status" value="1"/>
</dbReference>
<dbReference type="RefSeq" id="WP_057838772.1">
    <property type="nucleotide sequence ID" value="NZ_LLXZ01000176.1"/>
</dbReference>
<keyword evidence="4" id="KW-1185">Reference proteome</keyword>
<dbReference type="InterPro" id="IPR004629">
    <property type="entry name" value="WecG_TagA_CpsF"/>
</dbReference>
<dbReference type="CDD" id="cd06533">
    <property type="entry name" value="Glyco_transf_WecG_TagA"/>
    <property type="match status" value="1"/>
</dbReference>
<dbReference type="EMBL" id="LLXZ01000176">
    <property type="protein sequence ID" value="KRQ99924.1"/>
    <property type="molecule type" value="Genomic_DNA"/>
</dbReference>